<dbReference type="EMBL" id="JANBPG010000004">
    <property type="protein sequence ID" value="KAJ1902212.1"/>
    <property type="molecule type" value="Genomic_DNA"/>
</dbReference>
<name>A0ACC1IWN9_9FUNG</name>
<evidence type="ECO:0000313" key="1">
    <source>
        <dbReference type="EMBL" id="KAJ1902212.1"/>
    </source>
</evidence>
<keyword evidence="2" id="KW-1185">Reference proteome</keyword>
<comment type="caution">
    <text evidence="1">The sequence shown here is derived from an EMBL/GenBank/DDBJ whole genome shotgun (WGS) entry which is preliminary data.</text>
</comment>
<organism evidence="1 2">
    <name type="scientific">Kickxella alabastrina</name>
    <dbReference type="NCBI Taxonomy" id="61397"/>
    <lineage>
        <taxon>Eukaryota</taxon>
        <taxon>Fungi</taxon>
        <taxon>Fungi incertae sedis</taxon>
        <taxon>Zoopagomycota</taxon>
        <taxon>Kickxellomycotina</taxon>
        <taxon>Kickxellomycetes</taxon>
        <taxon>Kickxellales</taxon>
        <taxon>Kickxellaceae</taxon>
        <taxon>Kickxella</taxon>
    </lineage>
</organism>
<protein>
    <submittedName>
        <fullName evidence="1">Uncharacterized protein</fullName>
    </submittedName>
</protein>
<proteinExistence type="predicted"/>
<accession>A0ACC1IWN9</accession>
<evidence type="ECO:0000313" key="2">
    <source>
        <dbReference type="Proteomes" id="UP001150581"/>
    </source>
</evidence>
<dbReference type="Proteomes" id="UP001150581">
    <property type="component" value="Unassembled WGS sequence"/>
</dbReference>
<gene>
    <name evidence="1" type="ORF">LPJ66_000207</name>
</gene>
<sequence>MDRTSHSDSTLRDQQHHRATLTASALTSRDSWDTFDSIPTSPLSSASASTTTPSEHTRGILTSHSSIESLVHKSKREQRHYSEADQALDKDTLDYQIVSGCSGGDEKTGAVSWTRVVFSFVGLFFTIFLSGLDQTITSTILTRISNDFRALDRIEWVPTIFMLCSTCLNVVSGSVADIFGRFTVLMFSLLAFITGALLAASSQSIVVFIVARGISGIACGGMLNLSIIIISDIVPIERRGRYLGFLQICFGASNAAGPLVGGLLADRFNWRAAFFADMIMGAITVVYLAVVLKLPKSQTRWKEGIRSLDYAGIGTIVTSISLLIVGLNLGGTIRSWGSPITLGCLISGCLLLCVFVGVELRLPRIPLVPMWIFTVRNLVIAFLVTFLCGMAMFSIIFYMPVYFSAVFGVNAMRAGLLVLPFGMSLSISSFISGYFMSAMSQYRLFLRLGPATMALGILLLALLSGRTTMAVQSALLVIPGIGMGNVIVANVIAAQASTDPQLVAVITPLCEFFLSIGGVIGVAVFGAVYRNQLSHVLTVNSLGQSLDVIELISEARRDVSVVYRDGVDESVRVVVARAYVGSMRLALWVLVPLLMLAFALSMGLQKTPVVKKDCKAGERERGIEDVAMEQDLASA</sequence>
<reference evidence="1" key="1">
    <citation type="submission" date="2022-07" db="EMBL/GenBank/DDBJ databases">
        <title>Phylogenomic reconstructions and comparative analyses of Kickxellomycotina fungi.</title>
        <authorList>
            <person name="Reynolds N.K."/>
            <person name="Stajich J.E."/>
            <person name="Barry K."/>
            <person name="Grigoriev I.V."/>
            <person name="Crous P."/>
            <person name="Smith M.E."/>
        </authorList>
    </citation>
    <scope>NUCLEOTIDE SEQUENCE</scope>
    <source>
        <strain evidence="1">Benny 63K</strain>
    </source>
</reference>